<dbReference type="Proteomes" id="UP000013041">
    <property type="component" value="Unassembled WGS sequence"/>
</dbReference>
<comment type="similarity">
    <text evidence="8">Belongs to the binding-protein-dependent transport system permease family. LivHM subfamily.</text>
</comment>
<keyword evidence="6 9" id="KW-1133">Transmembrane helix</keyword>
<feature type="transmembrane region" description="Helical" evidence="9">
    <location>
        <begin position="266"/>
        <end position="286"/>
    </location>
</feature>
<dbReference type="PATRIC" id="fig|997897.5.peg.5831"/>
<dbReference type="GO" id="GO:0006865">
    <property type="term" value="P:amino acid transport"/>
    <property type="evidence" value="ECO:0007669"/>
    <property type="project" value="UniProtKB-KW"/>
</dbReference>
<dbReference type="InterPro" id="IPR001851">
    <property type="entry name" value="ABC_transp_permease"/>
</dbReference>
<keyword evidence="5" id="KW-0029">Amino-acid transport</keyword>
<dbReference type="PANTHER" id="PTHR11795">
    <property type="entry name" value="BRANCHED-CHAIN AMINO ACID TRANSPORT SYSTEM PERMEASE PROTEIN LIVH"/>
    <property type="match status" value="1"/>
</dbReference>
<dbReference type="CDD" id="cd06582">
    <property type="entry name" value="TM_PBP1_LivH_like"/>
    <property type="match status" value="1"/>
</dbReference>
<evidence type="ECO:0000313" key="10">
    <source>
        <dbReference type="EMBL" id="ENZ31751.1"/>
    </source>
</evidence>
<keyword evidence="7 9" id="KW-0472">Membrane</keyword>
<dbReference type="InterPro" id="IPR052157">
    <property type="entry name" value="BCAA_transport_permease"/>
</dbReference>
<evidence type="ECO:0000313" key="11">
    <source>
        <dbReference type="Proteomes" id="UP000013041"/>
    </source>
</evidence>
<evidence type="ECO:0000256" key="6">
    <source>
        <dbReference type="ARBA" id="ARBA00022989"/>
    </source>
</evidence>
<proteinExistence type="inferred from homology"/>
<feature type="transmembrane region" description="Helical" evidence="9">
    <location>
        <begin position="192"/>
        <end position="216"/>
    </location>
</feature>
<evidence type="ECO:0000256" key="8">
    <source>
        <dbReference type="ARBA" id="ARBA00037998"/>
    </source>
</evidence>
<accession>N9YW07</accession>
<feature type="transmembrane region" description="Helical" evidence="9">
    <location>
        <begin position="48"/>
        <end position="74"/>
    </location>
</feature>
<dbReference type="Pfam" id="PF02653">
    <property type="entry name" value="BPD_transp_2"/>
    <property type="match status" value="1"/>
</dbReference>
<protein>
    <recommendedName>
        <fullName evidence="12">Branched-chain amino acid ABC transporter permease</fullName>
    </recommendedName>
</protein>
<evidence type="ECO:0000256" key="9">
    <source>
        <dbReference type="SAM" id="Phobius"/>
    </source>
</evidence>
<feature type="transmembrane region" description="Helical" evidence="9">
    <location>
        <begin position="94"/>
        <end position="115"/>
    </location>
</feature>
<evidence type="ECO:0000256" key="3">
    <source>
        <dbReference type="ARBA" id="ARBA00022475"/>
    </source>
</evidence>
<evidence type="ECO:0000256" key="7">
    <source>
        <dbReference type="ARBA" id="ARBA00023136"/>
    </source>
</evidence>
<feature type="transmembrane region" description="Helical" evidence="9">
    <location>
        <begin position="7"/>
        <end position="28"/>
    </location>
</feature>
<evidence type="ECO:0008006" key="12">
    <source>
        <dbReference type="Google" id="ProtNLM"/>
    </source>
</evidence>
<evidence type="ECO:0000256" key="5">
    <source>
        <dbReference type="ARBA" id="ARBA00022970"/>
    </source>
</evidence>
<keyword evidence="4 9" id="KW-0812">Transmembrane</keyword>
<reference evidence="10 11" key="1">
    <citation type="submission" date="2013-01" db="EMBL/GenBank/DDBJ databases">
        <title>The Genome Sequence of Clostridium bolteae 90B8.</title>
        <authorList>
            <consortium name="The Broad Institute Genome Sequencing Platform"/>
            <person name="Earl A."/>
            <person name="Ward D."/>
            <person name="Feldgarden M."/>
            <person name="Gevers D."/>
            <person name="Courvalin P."/>
            <person name="Lambert T."/>
            <person name="Walker B."/>
            <person name="Young S.K."/>
            <person name="Zeng Q."/>
            <person name="Gargeya S."/>
            <person name="Fitzgerald M."/>
            <person name="Haas B."/>
            <person name="Abouelleil A."/>
            <person name="Alvarado L."/>
            <person name="Arachchi H.M."/>
            <person name="Berlin A.M."/>
            <person name="Chapman S.B."/>
            <person name="Dewar J."/>
            <person name="Goldberg J."/>
            <person name="Griggs A."/>
            <person name="Gujja S."/>
            <person name="Hansen M."/>
            <person name="Howarth C."/>
            <person name="Imamovic A."/>
            <person name="Larimer J."/>
            <person name="McCowan C."/>
            <person name="Murphy C."/>
            <person name="Neiman D."/>
            <person name="Pearson M."/>
            <person name="Priest M."/>
            <person name="Roberts A."/>
            <person name="Saif S."/>
            <person name="Shea T."/>
            <person name="Sisk P."/>
            <person name="Sykes S."/>
            <person name="Wortman J."/>
            <person name="Nusbaum C."/>
            <person name="Birren B."/>
        </authorList>
    </citation>
    <scope>NUCLEOTIDE SEQUENCE [LARGE SCALE GENOMIC DNA]</scope>
    <source>
        <strain evidence="10 11">90B8</strain>
    </source>
</reference>
<dbReference type="RefSeq" id="WP_002570828.1">
    <property type="nucleotide sequence ID" value="NZ_KB851141.1"/>
</dbReference>
<dbReference type="EMBL" id="AGYG01000035">
    <property type="protein sequence ID" value="ENZ31751.1"/>
    <property type="molecule type" value="Genomic_DNA"/>
</dbReference>
<dbReference type="PANTHER" id="PTHR11795:SF451">
    <property type="entry name" value="ABC TRANSPORTER PERMEASE PROTEIN"/>
    <property type="match status" value="1"/>
</dbReference>
<evidence type="ECO:0000256" key="2">
    <source>
        <dbReference type="ARBA" id="ARBA00022448"/>
    </source>
</evidence>
<keyword evidence="3" id="KW-1003">Cell membrane</keyword>
<dbReference type="GO" id="GO:0022857">
    <property type="term" value="F:transmembrane transporter activity"/>
    <property type="evidence" value="ECO:0007669"/>
    <property type="project" value="InterPro"/>
</dbReference>
<dbReference type="AlphaFoldDB" id="N9YW07"/>
<feature type="transmembrane region" description="Helical" evidence="9">
    <location>
        <begin position="236"/>
        <end position="259"/>
    </location>
</feature>
<keyword evidence="2" id="KW-0813">Transport</keyword>
<name>N9YW07_9FIRM</name>
<dbReference type="HOGENOM" id="CLU_039929_1_1_9"/>
<sequence length="291" mass="31444">MNMLISVIVGGLVLGCTYGMLSLGYSLIYQASGYMNFTQATLLMFGSFLAWQFLGMGIPFIAALFLAVVIMFFIGWMMERFVIRILVNKKAKNVYVVLATLALSIIMENAAMLIWDSRPHYFPALFKNNQIQIAGTTVSKESILCIAVAFMAMLILHFFLNKTKFGTAMRAAAQSKTAASCMGINVNLTIGVTYGIAAALACLGGILVAPTLYVSYQLGAQLSAKSFAGAVIGGYGNIYGAIVGAILIGLLETFVGAYVSSAYKEFIVYGVMVLFMIFKPSGFFNAKVYEV</sequence>
<evidence type="ECO:0000256" key="1">
    <source>
        <dbReference type="ARBA" id="ARBA00004651"/>
    </source>
</evidence>
<comment type="subcellular location">
    <subcellularLocation>
        <location evidence="1">Cell membrane</location>
        <topology evidence="1">Multi-pass membrane protein</topology>
    </subcellularLocation>
</comment>
<evidence type="ECO:0000256" key="4">
    <source>
        <dbReference type="ARBA" id="ARBA00022692"/>
    </source>
</evidence>
<organism evidence="10 11">
    <name type="scientific">Enterocloster bolteae 90B8</name>
    <dbReference type="NCBI Taxonomy" id="997897"/>
    <lineage>
        <taxon>Bacteria</taxon>
        <taxon>Bacillati</taxon>
        <taxon>Bacillota</taxon>
        <taxon>Clostridia</taxon>
        <taxon>Lachnospirales</taxon>
        <taxon>Lachnospiraceae</taxon>
        <taxon>Enterocloster</taxon>
    </lineage>
</organism>
<comment type="caution">
    <text evidence="10">The sequence shown here is derived from an EMBL/GenBank/DDBJ whole genome shotgun (WGS) entry which is preliminary data.</text>
</comment>
<dbReference type="GO" id="GO:0005886">
    <property type="term" value="C:plasma membrane"/>
    <property type="evidence" value="ECO:0007669"/>
    <property type="project" value="UniProtKB-SubCell"/>
</dbReference>
<gene>
    <name evidence="10" type="ORF">HMPREF1097_05556</name>
</gene>
<feature type="transmembrane region" description="Helical" evidence="9">
    <location>
        <begin position="141"/>
        <end position="160"/>
    </location>
</feature>